<evidence type="ECO:0000313" key="3">
    <source>
        <dbReference type="Proteomes" id="UP000017836"/>
    </source>
</evidence>
<organism evidence="2 3">
    <name type="scientific">Amborella trichopoda</name>
    <dbReference type="NCBI Taxonomy" id="13333"/>
    <lineage>
        <taxon>Eukaryota</taxon>
        <taxon>Viridiplantae</taxon>
        <taxon>Streptophyta</taxon>
        <taxon>Embryophyta</taxon>
        <taxon>Tracheophyta</taxon>
        <taxon>Spermatophyta</taxon>
        <taxon>Magnoliopsida</taxon>
        <taxon>Amborellales</taxon>
        <taxon>Amborellaceae</taxon>
        <taxon>Amborella</taxon>
    </lineage>
</organism>
<dbReference type="InterPro" id="IPR001810">
    <property type="entry name" value="F-box_dom"/>
</dbReference>
<protein>
    <recommendedName>
        <fullName evidence="1">F-box domain-containing protein</fullName>
    </recommendedName>
</protein>
<keyword evidence="3" id="KW-1185">Reference proteome</keyword>
<dbReference type="Pfam" id="PF00646">
    <property type="entry name" value="F-box"/>
    <property type="match status" value="1"/>
</dbReference>
<name>W1PTS3_AMBTC</name>
<dbReference type="Proteomes" id="UP000017836">
    <property type="component" value="Unassembled WGS sequence"/>
</dbReference>
<sequence length="376" mass="42715">MELVMAILLGLPMQHLFTLMRTSKSWKELISSHTFALLHSNSWPFRSSSLTFESCALFRRDWRMMLLSDLGRGAMHRGLEIEGSWKMTVSHGIVCCMCTGRKNFEMDAFTILNPITGKYTFLPSLSGSSVLGFGFCFDPRSCNFMVLAIQDWRDYPNGSQIEGRVFDSSTGRWTKLSHEFEFDVSLIWWSMVSIGLSCWCLTRYDGYAIGFDIAGEKTDKVIVRTPLPLSPGFPTQEPQCRILDWEGHVSIARVDTGMKLQVWVLNQGNIWQEVLNLDLSGVENNWVLNRSPKPYGPALLLGHMLVLHLFDRLMIFDMRSGGLFGLINGNGYLDHNYLPFKPTLFSWDYGLKIKTVGSLEGSDFFSSCFYGDPSHL</sequence>
<dbReference type="InterPro" id="IPR036047">
    <property type="entry name" value="F-box-like_dom_sf"/>
</dbReference>
<gene>
    <name evidence="2" type="ORF">AMTR_s00024p00152860</name>
</gene>
<evidence type="ECO:0000313" key="2">
    <source>
        <dbReference type="EMBL" id="ERN11106.1"/>
    </source>
</evidence>
<evidence type="ECO:0000259" key="1">
    <source>
        <dbReference type="Pfam" id="PF00646"/>
    </source>
</evidence>
<dbReference type="HOGENOM" id="CLU_055525_1_0_1"/>
<accession>W1PTS3</accession>
<dbReference type="PANTHER" id="PTHR31672:SF13">
    <property type="entry name" value="F-BOX PROTEIN CPR30-LIKE"/>
    <property type="match status" value="1"/>
</dbReference>
<feature type="domain" description="F-box" evidence="1">
    <location>
        <begin position="2"/>
        <end position="35"/>
    </location>
</feature>
<dbReference type="GO" id="GO:0004842">
    <property type="term" value="F:ubiquitin-protein transferase activity"/>
    <property type="evidence" value="ECO:0000318"/>
    <property type="project" value="GO_Central"/>
</dbReference>
<dbReference type="AlphaFoldDB" id="W1PTS3"/>
<dbReference type="PANTHER" id="PTHR31672">
    <property type="entry name" value="BNACNNG10540D PROTEIN"/>
    <property type="match status" value="1"/>
</dbReference>
<dbReference type="InterPro" id="IPR050796">
    <property type="entry name" value="SCF_F-box_component"/>
</dbReference>
<dbReference type="SUPFAM" id="SSF81383">
    <property type="entry name" value="F-box domain"/>
    <property type="match status" value="1"/>
</dbReference>
<reference evidence="3" key="1">
    <citation type="journal article" date="2013" name="Science">
        <title>The Amborella genome and the evolution of flowering plants.</title>
        <authorList>
            <consortium name="Amborella Genome Project"/>
        </authorList>
    </citation>
    <scope>NUCLEOTIDE SEQUENCE [LARGE SCALE GENOMIC DNA]</scope>
</reference>
<proteinExistence type="predicted"/>
<dbReference type="GO" id="GO:0031146">
    <property type="term" value="P:SCF-dependent proteasomal ubiquitin-dependent protein catabolic process"/>
    <property type="evidence" value="ECO:0000318"/>
    <property type="project" value="GO_Central"/>
</dbReference>
<dbReference type="EMBL" id="KI392710">
    <property type="protein sequence ID" value="ERN11106.1"/>
    <property type="molecule type" value="Genomic_DNA"/>
</dbReference>
<dbReference type="Gramene" id="ERN11106">
    <property type="protein sequence ID" value="ERN11106"/>
    <property type="gene ID" value="AMTR_s00024p00152860"/>
</dbReference>